<evidence type="ECO:0000313" key="2">
    <source>
        <dbReference type="Proteomes" id="UP000680866"/>
    </source>
</evidence>
<dbReference type="AlphaFoldDB" id="A0A810N9V8"/>
<keyword evidence="2" id="KW-1185">Reference proteome</keyword>
<dbReference type="KEGG" id="pry:Prubr_72070"/>
<dbReference type="Proteomes" id="UP000680866">
    <property type="component" value="Chromosome"/>
</dbReference>
<gene>
    <name evidence="1" type="ORF">Prubr_72070</name>
</gene>
<protein>
    <submittedName>
        <fullName evidence="1">Uncharacterized protein</fullName>
    </submittedName>
</protein>
<organism evidence="1 2">
    <name type="scientific">Polymorphospora rubra</name>
    <dbReference type="NCBI Taxonomy" id="338584"/>
    <lineage>
        <taxon>Bacteria</taxon>
        <taxon>Bacillati</taxon>
        <taxon>Actinomycetota</taxon>
        <taxon>Actinomycetes</taxon>
        <taxon>Micromonosporales</taxon>
        <taxon>Micromonosporaceae</taxon>
        <taxon>Polymorphospora</taxon>
    </lineage>
</organism>
<reference evidence="1" key="1">
    <citation type="submission" date="2020-08" db="EMBL/GenBank/DDBJ databases">
        <title>Whole genome shotgun sequence of Polymorphospora rubra NBRC 101157.</title>
        <authorList>
            <person name="Komaki H."/>
            <person name="Tamura T."/>
        </authorList>
    </citation>
    <scope>NUCLEOTIDE SEQUENCE</scope>
    <source>
        <strain evidence="1">NBRC 101157</strain>
    </source>
</reference>
<sequence length="149" mass="16260">MGEARGVGQPSAVIDDGSGTGAPDRLLLADTAPLTRYWWLRNDHMSSVFHPGGGYGAEFVLGQIHTTWEAGTHPLFQCTKGKDRFTSPQFDCEGWPSLGLIGYAYSAPPTAPNRAFYRCLVRSNGEHFDSNDPNCEGQRPEGLLGYLLL</sequence>
<name>A0A810N9V8_9ACTN</name>
<proteinExistence type="predicted"/>
<dbReference type="EMBL" id="AP023359">
    <property type="protein sequence ID" value="BCJ70186.1"/>
    <property type="molecule type" value="Genomic_DNA"/>
</dbReference>
<evidence type="ECO:0000313" key="1">
    <source>
        <dbReference type="EMBL" id="BCJ70186.1"/>
    </source>
</evidence>
<accession>A0A810N9V8</accession>